<dbReference type="InterPro" id="IPR003660">
    <property type="entry name" value="HAMP_dom"/>
</dbReference>
<evidence type="ECO:0000256" key="7">
    <source>
        <dbReference type="PROSITE-ProRule" id="PRU00284"/>
    </source>
</evidence>
<evidence type="ECO:0000256" key="4">
    <source>
        <dbReference type="ARBA" id="ARBA00023136"/>
    </source>
</evidence>
<dbReference type="AlphaFoldDB" id="A0A0A8K7N4"/>
<keyword evidence="4 8" id="KW-0472">Membrane</keyword>
<dbReference type="Pfam" id="PF00672">
    <property type="entry name" value="HAMP"/>
    <property type="match status" value="1"/>
</dbReference>
<dbReference type="SMART" id="SM00304">
    <property type="entry name" value="HAMP"/>
    <property type="match status" value="1"/>
</dbReference>
<dbReference type="SUPFAM" id="SSF58104">
    <property type="entry name" value="Methyl-accepting chemotaxis protein (MCP) signaling domain"/>
    <property type="match status" value="1"/>
</dbReference>
<feature type="transmembrane region" description="Helical" evidence="8">
    <location>
        <begin position="326"/>
        <end position="351"/>
    </location>
</feature>
<comment type="subcellular location">
    <subcellularLocation>
        <location evidence="1">Membrane</location>
        <topology evidence="1">Multi-pass membrane protein</topology>
    </subcellularLocation>
</comment>
<feature type="domain" description="Methyl-accepting transducer" evidence="9">
    <location>
        <begin position="406"/>
        <end position="642"/>
    </location>
</feature>
<dbReference type="PANTHER" id="PTHR32089:SF119">
    <property type="entry name" value="METHYL-ACCEPTING CHEMOTAXIS PROTEIN CTPL"/>
    <property type="match status" value="1"/>
</dbReference>
<evidence type="ECO:0000256" key="2">
    <source>
        <dbReference type="ARBA" id="ARBA00022692"/>
    </source>
</evidence>
<evidence type="ECO:0000256" key="3">
    <source>
        <dbReference type="ARBA" id="ARBA00022989"/>
    </source>
</evidence>
<sequence length="678" mass="72310">MKFISVLFAPAIAILRRLRYPYKFALLGAMSVITIGFFTIETANRMSDDLNVARREQGGVELLTPTYALHQQLLMYAGLAAASPGNSDLKAPLDKSAAATDAALKQLAAAVEAHPNLYLSKRLKFLSDQWTAFKQRVAAAQSGAAPASEASNSYLVREELKLFIRDLAGNSTMQSDPDRRGAYVVDALLHKIPVGAETLTSIRGSGVLALAVASAYGNESRRLGGMLDQFTDGQAELKELFNRVGRYDSSLGGTLANVVKSMDAAATPLLDMTRKEIVGGEMTVTAMPFMETGDKAVAAYYKAADAALDELESIVNWRARGLAARVWGSALVALAMVLALAYMSISVLIAMTQSVEELREGARHIGEGDLTYRIGFTARDELRDVANQFNNMAQSFASILGRVGAGAQEVATAASTLNVLAANVANGSERQSEAASNMASTVEEMTVGITEIARFASDAEGMATHSGDVSGRGEEVVRRTEQEIERISDSVAQSSRVIDELGANSEQISAIVATIKEIAEQTNLLALNAAIEAARAGETGRGFAVVADEVRKLAERTSQATRQITGMIDVIQSGTRDAVGSMQMGVARVDDGVALTHQAGEAMRNIHQASQRVVRYVADISLALREQTSASNDLARNVEHIAQMADENHAVARSTAGTTQSLEALAARLQSDIARFKV</sequence>
<keyword evidence="3 8" id="KW-1133">Transmembrane helix</keyword>
<dbReference type="GO" id="GO:0016020">
    <property type="term" value="C:membrane"/>
    <property type="evidence" value="ECO:0007669"/>
    <property type="project" value="UniProtKB-SubCell"/>
</dbReference>
<dbReference type="Gene3D" id="1.10.287.950">
    <property type="entry name" value="Methyl-accepting chemotaxis protein"/>
    <property type="match status" value="1"/>
</dbReference>
<evidence type="ECO:0000259" key="9">
    <source>
        <dbReference type="PROSITE" id="PS50111"/>
    </source>
</evidence>
<dbReference type="PANTHER" id="PTHR32089">
    <property type="entry name" value="METHYL-ACCEPTING CHEMOTAXIS PROTEIN MCPB"/>
    <property type="match status" value="1"/>
</dbReference>
<proteinExistence type="inferred from homology"/>
<evidence type="ECO:0000256" key="8">
    <source>
        <dbReference type="SAM" id="Phobius"/>
    </source>
</evidence>
<dbReference type="InterPro" id="IPR004089">
    <property type="entry name" value="MCPsignal_dom"/>
</dbReference>
<evidence type="ECO:0000256" key="1">
    <source>
        <dbReference type="ARBA" id="ARBA00004141"/>
    </source>
</evidence>
<dbReference type="SMART" id="SM00283">
    <property type="entry name" value="MA"/>
    <property type="match status" value="1"/>
</dbReference>
<accession>A0A0A8K7N4</accession>
<evidence type="ECO:0000259" key="10">
    <source>
        <dbReference type="PROSITE" id="PS50885"/>
    </source>
</evidence>
<evidence type="ECO:0000256" key="5">
    <source>
        <dbReference type="ARBA" id="ARBA00023224"/>
    </source>
</evidence>
<keyword evidence="5 7" id="KW-0807">Transducer</keyword>
<feature type="domain" description="HAMP" evidence="10">
    <location>
        <begin position="349"/>
        <end position="401"/>
    </location>
</feature>
<reference evidence="11" key="1">
    <citation type="submission" date="2014-12" db="EMBL/GenBank/DDBJ databases">
        <title>Formation of a single polar flagellum by lateral and polar bacterial flagellar gene sets.</title>
        <authorList>
            <person name="Maruyama Y."/>
            <person name="Kobayashi M."/>
            <person name="Murata K."/>
            <person name="Hashimoto W."/>
        </authorList>
    </citation>
    <scope>NUCLEOTIDE SEQUENCE</scope>
    <source>
        <strain evidence="11">A1</strain>
    </source>
</reference>
<name>A0A0A8K7N4_9SPHN</name>
<organism evidence="11">
    <name type="scientific">Sphingomonas sp. A1</name>
    <dbReference type="NCBI Taxonomy" id="90322"/>
    <lineage>
        <taxon>Bacteria</taxon>
        <taxon>Pseudomonadati</taxon>
        <taxon>Pseudomonadota</taxon>
        <taxon>Alphaproteobacteria</taxon>
        <taxon>Sphingomonadales</taxon>
        <taxon>Sphingomonadaceae</taxon>
        <taxon>Sphingomonas</taxon>
    </lineage>
</organism>
<dbReference type="CDD" id="cd11386">
    <property type="entry name" value="MCP_signal"/>
    <property type="match status" value="1"/>
</dbReference>
<evidence type="ECO:0000256" key="6">
    <source>
        <dbReference type="ARBA" id="ARBA00029447"/>
    </source>
</evidence>
<dbReference type="EMBL" id="LC016826">
    <property type="protein sequence ID" value="BAQ18895.1"/>
    <property type="molecule type" value="Genomic_DNA"/>
</dbReference>
<dbReference type="CDD" id="cd06225">
    <property type="entry name" value="HAMP"/>
    <property type="match status" value="1"/>
</dbReference>
<dbReference type="GO" id="GO:0006935">
    <property type="term" value="P:chemotaxis"/>
    <property type="evidence" value="ECO:0007669"/>
    <property type="project" value="UniProtKB-ARBA"/>
</dbReference>
<dbReference type="PROSITE" id="PS50885">
    <property type="entry name" value="HAMP"/>
    <property type="match status" value="1"/>
</dbReference>
<evidence type="ECO:0000313" key="11">
    <source>
        <dbReference type="EMBL" id="BAQ18895.1"/>
    </source>
</evidence>
<protein>
    <submittedName>
        <fullName evidence="11">Methyl-accepting chemotaxis protein MCP</fullName>
    </submittedName>
</protein>
<feature type="transmembrane region" description="Helical" evidence="8">
    <location>
        <begin position="23"/>
        <end position="40"/>
    </location>
</feature>
<dbReference type="Pfam" id="PF00015">
    <property type="entry name" value="MCPsignal"/>
    <property type="match status" value="1"/>
</dbReference>
<comment type="similarity">
    <text evidence="6">Belongs to the methyl-accepting chemotaxis (MCP) protein family.</text>
</comment>
<dbReference type="GO" id="GO:0007165">
    <property type="term" value="P:signal transduction"/>
    <property type="evidence" value="ECO:0007669"/>
    <property type="project" value="UniProtKB-KW"/>
</dbReference>
<dbReference type="PROSITE" id="PS50111">
    <property type="entry name" value="CHEMOTAXIS_TRANSDUC_2"/>
    <property type="match status" value="1"/>
</dbReference>
<dbReference type="FunFam" id="1.10.287.950:FF:000001">
    <property type="entry name" value="Methyl-accepting chemotaxis sensory transducer"/>
    <property type="match status" value="1"/>
</dbReference>
<gene>
    <name evidence="11" type="primary">mcp</name>
</gene>
<keyword evidence="2 8" id="KW-0812">Transmembrane</keyword>